<evidence type="ECO:0000313" key="1">
    <source>
        <dbReference type="EMBL" id="MDI3384838.1"/>
    </source>
</evidence>
<dbReference type="RefSeq" id="WP_282509425.1">
    <property type="nucleotide sequence ID" value="NZ_JASCIR010000001.1"/>
</dbReference>
<reference evidence="1 2" key="1">
    <citation type="submission" date="2023-05" db="EMBL/GenBank/DDBJ databases">
        <title>Draft genome sequence of Streptomyces sp. B-S-A8 isolated from a cave soil in Thailand.</title>
        <authorList>
            <person name="Chamroensaksri N."/>
            <person name="Muangham S."/>
        </authorList>
    </citation>
    <scope>NUCLEOTIDE SEQUENCE [LARGE SCALE GENOMIC DNA]</scope>
    <source>
        <strain evidence="1 2">B-S-A8</strain>
    </source>
</reference>
<keyword evidence="2" id="KW-1185">Reference proteome</keyword>
<accession>A0ABT6RK85</accession>
<gene>
    <name evidence="1" type="ORF">QIS99_01190</name>
</gene>
<name>A0ABT6RK85_9ACTN</name>
<comment type="caution">
    <text evidence="1">The sequence shown here is derived from an EMBL/GenBank/DDBJ whole genome shotgun (WGS) entry which is preliminary data.</text>
</comment>
<proteinExistence type="predicted"/>
<protein>
    <submittedName>
        <fullName evidence="1">DUF6461 domain-containing protein</fullName>
    </submittedName>
</protein>
<evidence type="ECO:0000313" key="2">
    <source>
        <dbReference type="Proteomes" id="UP001224661"/>
    </source>
</evidence>
<organism evidence="1 2">
    <name type="scientific">Streptomyces solicavernae</name>
    <dbReference type="NCBI Taxonomy" id="3043614"/>
    <lineage>
        <taxon>Bacteria</taxon>
        <taxon>Bacillati</taxon>
        <taxon>Actinomycetota</taxon>
        <taxon>Actinomycetes</taxon>
        <taxon>Kitasatosporales</taxon>
        <taxon>Streptomycetaceae</taxon>
        <taxon>Streptomyces</taxon>
    </lineage>
</organism>
<dbReference type="InterPro" id="IPR045592">
    <property type="entry name" value="DUF6461"/>
</dbReference>
<dbReference type="Pfam" id="PF20062">
    <property type="entry name" value="DUF6461"/>
    <property type="match status" value="1"/>
</dbReference>
<dbReference type="Proteomes" id="UP001224661">
    <property type="component" value="Unassembled WGS sequence"/>
</dbReference>
<dbReference type="EMBL" id="JASCIR010000001">
    <property type="protein sequence ID" value="MDI3384838.1"/>
    <property type="molecule type" value="Genomic_DNA"/>
</dbReference>
<sequence length="182" mass="19532">MSEGIAWIARADLSEFGYCVTLARGIGPEELVARLAHGHEVEALGQLTADDLEDRLETDDSESFAVRYGQTDGGLSFAVAHGAWPGEMGPGYTDGLSDGGAEVFQLYYEAENPKLPPPSFTYMRDGEHLCTFSMYTREVQGESPELEAAGKALTIAGERFGLTLPKETVLQGELPTAIIGNA</sequence>